<reference evidence="2 3" key="1">
    <citation type="submission" date="2023-07" db="EMBL/GenBank/DDBJ databases">
        <title>Nocardioides sp. nov WY-20 isolated from soil.</title>
        <authorList>
            <person name="Liu B."/>
            <person name="Wan Y."/>
        </authorList>
    </citation>
    <scope>NUCLEOTIDE SEQUENCE [LARGE SCALE GENOMIC DNA]</scope>
    <source>
        <strain evidence="2 3">WY-20</strain>
    </source>
</reference>
<comment type="caution">
    <text evidence="2">The sequence shown here is derived from an EMBL/GenBank/DDBJ whole genome shotgun (WGS) entry which is preliminary data.</text>
</comment>
<sequence length="349" mass="36810">MTVRHVLIGRTRRGLLVRGVALAAALALVLAYAAWPRSTALSRATELLPTATERVLWTDWAGIREAGDCRAWPACEGDLSDEDLDSSSVLITSADALQQHFRWGPQSIGWELLGQATSGQVLVIGGLSDDRIDAIARAYQEAGFTPPKDHRTDGGVWEGGADLLSTLDIQEPLFSDVAFLPDRGVLLSSDSPAYLADAVKTARDGDGLDFALVRRLGAPLAAVGLAGDRACAELSFATADSDAQAQATQLVADAGGVTPLAGYAVGLGARRAWTAAFAFENGDLAQHDLLPRRRLAVADDPGQMVSYPDLFTVDDAERDGSEVELSGRARPSAYALSQVTQGPVLLASC</sequence>
<keyword evidence="1" id="KW-0812">Transmembrane</keyword>
<dbReference type="PROSITE" id="PS51318">
    <property type="entry name" value="TAT"/>
    <property type="match status" value="1"/>
</dbReference>
<name>A0ABT9B3Z0_9ACTN</name>
<evidence type="ECO:0000256" key="1">
    <source>
        <dbReference type="SAM" id="Phobius"/>
    </source>
</evidence>
<evidence type="ECO:0000313" key="2">
    <source>
        <dbReference type="EMBL" id="MDO7867873.1"/>
    </source>
</evidence>
<protein>
    <submittedName>
        <fullName evidence="2">Uncharacterized protein</fullName>
    </submittedName>
</protein>
<dbReference type="RefSeq" id="WP_305027256.1">
    <property type="nucleotide sequence ID" value="NZ_JAUQTA010000001.1"/>
</dbReference>
<feature type="transmembrane region" description="Helical" evidence="1">
    <location>
        <begin position="15"/>
        <end position="35"/>
    </location>
</feature>
<dbReference type="InterPro" id="IPR006311">
    <property type="entry name" value="TAT_signal"/>
</dbReference>
<keyword evidence="3" id="KW-1185">Reference proteome</keyword>
<accession>A0ABT9B3Z0</accession>
<dbReference type="Proteomes" id="UP001233314">
    <property type="component" value="Unassembled WGS sequence"/>
</dbReference>
<organism evidence="2 3">
    <name type="scientific">Nocardioides jiangxiensis</name>
    <dbReference type="NCBI Taxonomy" id="3064524"/>
    <lineage>
        <taxon>Bacteria</taxon>
        <taxon>Bacillati</taxon>
        <taxon>Actinomycetota</taxon>
        <taxon>Actinomycetes</taxon>
        <taxon>Propionibacteriales</taxon>
        <taxon>Nocardioidaceae</taxon>
        <taxon>Nocardioides</taxon>
    </lineage>
</organism>
<proteinExistence type="predicted"/>
<gene>
    <name evidence="2" type="ORF">Q5722_05760</name>
</gene>
<keyword evidence="1" id="KW-0472">Membrane</keyword>
<keyword evidence="1" id="KW-1133">Transmembrane helix</keyword>
<evidence type="ECO:0000313" key="3">
    <source>
        <dbReference type="Proteomes" id="UP001233314"/>
    </source>
</evidence>
<dbReference type="EMBL" id="JAUQTA010000001">
    <property type="protein sequence ID" value="MDO7867873.1"/>
    <property type="molecule type" value="Genomic_DNA"/>
</dbReference>